<comment type="caution">
    <text evidence="1">The sequence shown here is derived from an EMBL/GenBank/DDBJ whole genome shotgun (WGS) entry which is preliminary data.</text>
</comment>
<protein>
    <submittedName>
        <fullName evidence="1">Uncharacterized protein</fullName>
    </submittedName>
</protein>
<gene>
    <name evidence="1" type="ORF">QT716_10440</name>
</gene>
<organism evidence="1 2">
    <name type="scientific">Sporosarcina aquimarina</name>
    <dbReference type="NCBI Taxonomy" id="114975"/>
    <lineage>
        <taxon>Bacteria</taxon>
        <taxon>Bacillati</taxon>
        <taxon>Bacillota</taxon>
        <taxon>Bacilli</taxon>
        <taxon>Bacillales</taxon>
        <taxon>Caryophanaceae</taxon>
        <taxon>Sporosarcina</taxon>
    </lineage>
</organism>
<dbReference type="RefSeq" id="WP_317936001.1">
    <property type="nucleotide sequence ID" value="NZ_JAUBDH010000005.1"/>
</dbReference>
<dbReference type="EMBL" id="JAUBDH010000005">
    <property type="protein sequence ID" value="MDW0110454.1"/>
    <property type="molecule type" value="Genomic_DNA"/>
</dbReference>
<sequence length="137" mass="15230">MKHFATVNIERLDNLRLLVANIHAEESGALVNQIIVEYEGITAALLTLIDADVSHVLTSDRSLYAKILADSQMSAELKHKSVTTDTASAVETNAEILRELYGTEKDEPETHKQPSVWRIWLASHLQKITNIIGGIKQ</sequence>
<name>A0ABU4G0F6_9BACL</name>
<proteinExistence type="predicted"/>
<evidence type="ECO:0000313" key="2">
    <source>
        <dbReference type="Proteomes" id="UP001280629"/>
    </source>
</evidence>
<accession>A0ABU4G0F6</accession>
<keyword evidence="2" id="KW-1185">Reference proteome</keyword>
<reference evidence="1 2" key="1">
    <citation type="submission" date="2023-06" db="EMBL/GenBank/DDBJ databases">
        <title>Sporosarcina sp. nov., isolated from Korean traditional fermented seafood 'Jeotgal'.</title>
        <authorList>
            <person name="Yang A.-I."/>
            <person name="Shin N.-R."/>
        </authorList>
    </citation>
    <scope>NUCLEOTIDE SEQUENCE [LARGE SCALE GENOMIC DNA]</scope>
    <source>
        <strain evidence="1 2">KCTC3840</strain>
    </source>
</reference>
<dbReference type="Proteomes" id="UP001280629">
    <property type="component" value="Unassembled WGS sequence"/>
</dbReference>
<evidence type="ECO:0000313" key="1">
    <source>
        <dbReference type="EMBL" id="MDW0110454.1"/>
    </source>
</evidence>